<name>A0A2H3K181_WOLCO</name>
<dbReference type="EMBL" id="KB468135">
    <property type="protein sequence ID" value="PCH42774.1"/>
    <property type="molecule type" value="Genomic_DNA"/>
</dbReference>
<sequence>MYMQFSHPSKSATQSIVDADIEIAQKSLADRYTFTRQLAMEDLHSHLIKTLDKKIPWPNVKDTMFYCRTSADSRNLDLGCMAKYESATNQDHVCMSSTFPYSAWPTQNIRLLYVLPNCPHHMGRASVRSWHEPLAHEIYKGFTEFLTLCRWKNSNMIKSLADPTKVGDAISFPHWQVNKTSVYLACLHQIVGDIFQVVMAVQSDLTGVAMHKESPASLLHPLPIHAQTGEFSALVTGYASLLRHVNRTRFADAQDLREVAIERPQNLPSGQFTTFEGSRSISFGLERWSQSVGTRIGQNYMISEVLWGRSDEVEVYEETGDTSLIYVEVALAYIFSHSSTRMGRNADAGCTTI</sequence>
<evidence type="ECO:0000313" key="1">
    <source>
        <dbReference type="EMBL" id="PCH42774.1"/>
    </source>
</evidence>
<proteinExistence type="predicted"/>
<keyword evidence="2" id="KW-1185">Reference proteome</keyword>
<gene>
    <name evidence="1" type="ORF">WOLCODRAFT_17928</name>
</gene>
<evidence type="ECO:0000313" key="2">
    <source>
        <dbReference type="Proteomes" id="UP000218811"/>
    </source>
</evidence>
<accession>A0A2H3K181</accession>
<dbReference type="Proteomes" id="UP000218811">
    <property type="component" value="Unassembled WGS sequence"/>
</dbReference>
<protein>
    <submittedName>
        <fullName evidence="1">Uncharacterized protein</fullName>
    </submittedName>
</protein>
<reference evidence="1 2" key="1">
    <citation type="journal article" date="2012" name="Science">
        <title>The Paleozoic origin of enzymatic lignin decomposition reconstructed from 31 fungal genomes.</title>
        <authorList>
            <person name="Floudas D."/>
            <person name="Binder M."/>
            <person name="Riley R."/>
            <person name="Barry K."/>
            <person name="Blanchette R.A."/>
            <person name="Henrissat B."/>
            <person name="Martinez A.T."/>
            <person name="Otillar R."/>
            <person name="Spatafora J.W."/>
            <person name="Yadav J.S."/>
            <person name="Aerts A."/>
            <person name="Benoit I."/>
            <person name="Boyd A."/>
            <person name="Carlson A."/>
            <person name="Copeland A."/>
            <person name="Coutinho P.M."/>
            <person name="de Vries R.P."/>
            <person name="Ferreira P."/>
            <person name="Findley K."/>
            <person name="Foster B."/>
            <person name="Gaskell J."/>
            <person name="Glotzer D."/>
            <person name="Gorecki P."/>
            <person name="Heitman J."/>
            <person name="Hesse C."/>
            <person name="Hori C."/>
            <person name="Igarashi K."/>
            <person name="Jurgens J.A."/>
            <person name="Kallen N."/>
            <person name="Kersten P."/>
            <person name="Kohler A."/>
            <person name="Kuees U."/>
            <person name="Kumar T.K.A."/>
            <person name="Kuo A."/>
            <person name="LaButti K."/>
            <person name="Larrondo L.F."/>
            <person name="Lindquist E."/>
            <person name="Ling A."/>
            <person name="Lombard V."/>
            <person name="Lucas S."/>
            <person name="Lundell T."/>
            <person name="Martin R."/>
            <person name="McLaughlin D.J."/>
            <person name="Morgenstern I."/>
            <person name="Morin E."/>
            <person name="Murat C."/>
            <person name="Nagy L.G."/>
            <person name="Nolan M."/>
            <person name="Ohm R.A."/>
            <person name="Patyshakuliyeva A."/>
            <person name="Rokas A."/>
            <person name="Ruiz-Duenas F.J."/>
            <person name="Sabat G."/>
            <person name="Salamov A."/>
            <person name="Samejima M."/>
            <person name="Schmutz J."/>
            <person name="Slot J.C."/>
            <person name="St John F."/>
            <person name="Stenlid J."/>
            <person name="Sun H."/>
            <person name="Sun S."/>
            <person name="Syed K."/>
            <person name="Tsang A."/>
            <person name="Wiebenga A."/>
            <person name="Young D."/>
            <person name="Pisabarro A."/>
            <person name="Eastwood D.C."/>
            <person name="Martin F."/>
            <person name="Cullen D."/>
            <person name="Grigoriev I.V."/>
            <person name="Hibbett D.S."/>
        </authorList>
    </citation>
    <scope>NUCLEOTIDE SEQUENCE [LARGE SCALE GENOMIC DNA]</scope>
    <source>
        <strain evidence="1 2">MD-104</strain>
    </source>
</reference>
<organism evidence="1 2">
    <name type="scientific">Wolfiporia cocos (strain MD-104)</name>
    <name type="common">Brown rot fungus</name>
    <dbReference type="NCBI Taxonomy" id="742152"/>
    <lineage>
        <taxon>Eukaryota</taxon>
        <taxon>Fungi</taxon>
        <taxon>Dikarya</taxon>
        <taxon>Basidiomycota</taxon>
        <taxon>Agaricomycotina</taxon>
        <taxon>Agaricomycetes</taxon>
        <taxon>Polyporales</taxon>
        <taxon>Phaeolaceae</taxon>
        <taxon>Wolfiporia</taxon>
    </lineage>
</organism>
<dbReference type="AlphaFoldDB" id="A0A2H3K181"/>